<name>A0A9P8V9J9_9PEZI</name>
<keyword evidence="2" id="KW-1185">Reference proteome</keyword>
<protein>
    <submittedName>
        <fullName evidence="1">Uncharacterized protein</fullName>
    </submittedName>
</protein>
<organism evidence="1 2">
    <name type="scientific">Plectosphaerella plurivora</name>
    <dbReference type="NCBI Taxonomy" id="936078"/>
    <lineage>
        <taxon>Eukaryota</taxon>
        <taxon>Fungi</taxon>
        <taxon>Dikarya</taxon>
        <taxon>Ascomycota</taxon>
        <taxon>Pezizomycotina</taxon>
        <taxon>Sordariomycetes</taxon>
        <taxon>Hypocreomycetidae</taxon>
        <taxon>Glomerellales</taxon>
        <taxon>Plectosphaerellaceae</taxon>
        <taxon>Plectosphaerella</taxon>
    </lineage>
</organism>
<comment type="caution">
    <text evidence="1">The sequence shown here is derived from an EMBL/GenBank/DDBJ whole genome shotgun (WGS) entry which is preliminary data.</text>
</comment>
<dbReference type="EMBL" id="JAGSXJ010000014">
    <property type="protein sequence ID" value="KAH6685872.1"/>
    <property type="molecule type" value="Genomic_DNA"/>
</dbReference>
<accession>A0A9P8V9J9</accession>
<sequence>MDVVLDPELEDQYRNALKTVRRELRQSGHTIDGRANSRHQPRALIAQVAHHFVADDWDDGADDKINLGGSFGQLNPEVIEAHGDTPDQEDLPAPQSTQFRIDFVPRKHHLEEPLLRTKPERDLTEWFLDLSKHANTNPFRTTTLVAEPVEEDDSDQALDQEPCHTFDANLGGECSRCFEEALKAMQDEPKITWSIDTKASLAQTLAFTTEISENT</sequence>
<gene>
    <name evidence="1" type="ORF">F5X68DRAFT_232850</name>
</gene>
<reference evidence="1" key="1">
    <citation type="journal article" date="2021" name="Nat. Commun.">
        <title>Genetic determinants of endophytism in the Arabidopsis root mycobiome.</title>
        <authorList>
            <person name="Mesny F."/>
            <person name="Miyauchi S."/>
            <person name="Thiergart T."/>
            <person name="Pickel B."/>
            <person name="Atanasova L."/>
            <person name="Karlsson M."/>
            <person name="Huettel B."/>
            <person name="Barry K.W."/>
            <person name="Haridas S."/>
            <person name="Chen C."/>
            <person name="Bauer D."/>
            <person name="Andreopoulos W."/>
            <person name="Pangilinan J."/>
            <person name="LaButti K."/>
            <person name="Riley R."/>
            <person name="Lipzen A."/>
            <person name="Clum A."/>
            <person name="Drula E."/>
            <person name="Henrissat B."/>
            <person name="Kohler A."/>
            <person name="Grigoriev I.V."/>
            <person name="Martin F.M."/>
            <person name="Hacquard S."/>
        </authorList>
    </citation>
    <scope>NUCLEOTIDE SEQUENCE</scope>
    <source>
        <strain evidence="1">MPI-SDFR-AT-0117</strain>
    </source>
</reference>
<proteinExistence type="predicted"/>
<dbReference type="AlphaFoldDB" id="A0A9P8V9J9"/>
<evidence type="ECO:0000313" key="1">
    <source>
        <dbReference type="EMBL" id="KAH6685872.1"/>
    </source>
</evidence>
<evidence type="ECO:0000313" key="2">
    <source>
        <dbReference type="Proteomes" id="UP000770015"/>
    </source>
</evidence>
<dbReference type="Proteomes" id="UP000770015">
    <property type="component" value="Unassembled WGS sequence"/>
</dbReference>